<dbReference type="Pfam" id="PF17820">
    <property type="entry name" value="PDZ_6"/>
    <property type="match status" value="1"/>
</dbReference>
<dbReference type="Gene3D" id="2.30.42.10">
    <property type="match status" value="1"/>
</dbReference>
<feature type="region of interest" description="Disordered" evidence="6">
    <location>
        <begin position="468"/>
        <end position="487"/>
    </location>
</feature>
<dbReference type="InterPro" id="IPR004447">
    <property type="entry name" value="Peptidase_S41A"/>
</dbReference>
<proteinExistence type="inferred from homology"/>
<dbReference type="InterPro" id="IPR001478">
    <property type="entry name" value="PDZ"/>
</dbReference>
<keyword evidence="9" id="KW-1185">Reference proteome</keyword>
<dbReference type="AlphaFoldDB" id="A0A5C6CG29"/>
<dbReference type="PANTHER" id="PTHR32060">
    <property type="entry name" value="TAIL-SPECIFIC PROTEASE"/>
    <property type="match status" value="1"/>
</dbReference>
<dbReference type="SUPFAM" id="SSF52096">
    <property type="entry name" value="ClpP/crotonase"/>
    <property type="match status" value="1"/>
</dbReference>
<dbReference type="RefSeq" id="WP_146595408.1">
    <property type="nucleotide sequence ID" value="NZ_SJPT01000005.1"/>
</dbReference>
<dbReference type="InterPro" id="IPR036034">
    <property type="entry name" value="PDZ_sf"/>
</dbReference>
<dbReference type="PANTHER" id="PTHR32060:SF30">
    <property type="entry name" value="CARBOXY-TERMINAL PROCESSING PROTEASE CTPA"/>
    <property type="match status" value="1"/>
</dbReference>
<dbReference type="EC" id="3.4.21.-" evidence="8"/>
<evidence type="ECO:0000313" key="8">
    <source>
        <dbReference type="EMBL" id="TWU22196.1"/>
    </source>
</evidence>
<feature type="compositionally biased region" description="Polar residues" evidence="6">
    <location>
        <begin position="439"/>
        <end position="448"/>
    </location>
</feature>
<evidence type="ECO:0000256" key="4">
    <source>
        <dbReference type="ARBA" id="ARBA00022825"/>
    </source>
</evidence>
<dbReference type="NCBIfam" id="TIGR00225">
    <property type="entry name" value="prc"/>
    <property type="match status" value="1"/>
</dbReference>
<dbReference type="InterPro" id="IPR005151">
    <property type="entry name" value="Tail-specific_protease"/>
</dbReference>
<organism evidence="8 9">
    <name type="scientific">Novipirellula galeiformis</name>
    <dbReference type="NCBI Taxonomy" id="2528004"/>
    <lineage>
        <taxon>Bacteria</taxon>
        <taxon>Pseudomonadati</taxon>
        <taxon>Planctomycetota</taxon>
        <taxon>Planctomycetia</taxon>
        <taxon>Pirellulales</taxon>
        <taxon>Pirellulaceae</taxon>
        <taxon>Novipirellula</taxon>
    </lineage>
</organism>
<keyword evidence="4 5" id="KW-0720">Serine protease</keyword>
<dbReference type="GO" id="GO:0008236">
    <property type="term" value="F:serine-type peptidase activity"/>
    <property type="evidence" value="ECO:0007669"/>
    <property type="project" value="UniProtKB-KW"/>
</dbReference>
<gene>
    <name evidence="8" type="ORF">Pla52o_32510</name>
</gene>
<dbReference type="SMART" id="SM00245">
    <property type="entry name" value="TSPc"/>
    <property type="match status" value="1"/>
</dbReference>
<evidence type="ECO:0000256" key="5">
    <source>
        <dbReference type="RuleBase" id="RU004404"/>
    </source>
</evidence>
<name>A0A5C6CG29_9BACT</name>
<evidence type="ECO:0000256" key="6">
    <source>
        <dbReference type="SAM" id="MobiDB-lite"/>
    </source>
</evidence>
<dbReference type="EMBL" id="SJPT01000005">
    <property type="protein sequence ID" value="TWU22196.1"/>
    <property type="molecule type" value="Genomic_DNA"/>
</dbReference>
<dbReference type="PROSITE" id="PS50106">
    <property type="entry name" value="PDZ"/>
    <property type="match status" value="1"/>
</dbReference>
<dbReference type="Gene3D" id="3.30.750.44">
    <property type="match status" value="1"/>
</dbReference>
<dbReference type="InterPro" id="IPR029045">
    <property type="entry name" value="ClpP/crotonase-like_dom_sf"/>
</dbReference>
<dbReference type="CDD" id="cd06782">
    <property type="entry name" value="cpPDZ_CPP-like"/>
    <property type="match status" value="1"/>
</dbReference>
<dbReference type="SUPFAM" id="SSF50156">
    <property type="entry name" value="PDZ domain-like"/>
    <property type="match status" value="1"/>
</dbReference>
<comment type="similarity">
    <text evidence="1 5">Belongs to the peptidase S41A family.</text>
</comment>
<reference evidence="8 9" key="1">
    <citation type="submission" date="2019-02" db="EMBL/GenBank/DDBJ databases">
        <title>Deep-cultivation of Planctomycetes and their phenomic and genomic characterization uncovers novel biology.</title>
        <authorList>
            <person name="Wiegand S."/>
            <person name="Jogler M."/>
            <person name="Boedeker C."/>
            <person name="Pinto D."/>
            <person name="Vollmers J."/>
            <person name="Rivas-Marin E."/>
            <person name="Kohn T."/>
            <person name="Peeters S.H."/>
            <person name="Heuer A."/>
            <person name="Rast P."/>
            <person name="Oberbeckmann S."/>
            <person name="Bunk B."/>
            <person name="Jeske O."/>
            <person name="Meyerdierks A."/>
            <person name="Storesund J.E."/>
            <person name="Kallscheuer N."/>
            <person name="Luecker S."/>
            <person name="Lage O.M."/>
            <person name="Pohl T."/>
            <person name="Merkel B.J."/>
            <person name="Hornburger P."/>
            <person name="Mueller R.-W."/>
            <person name="Bruemmer F."/>
            <person name="Labrenz M."/>
            <person name="Spormann A.M."/>
            <person name="Op Den Camp H."/>
            <person name="Overmann J."/>
            <person name="Amann R."/>
            <person name="Jetten M.S.M."/>
            <person name="Mascher T."/>
            <person name="Medema M.H."/>
            <person name="Devos D.P."/>
            <person name="Kaster A.-K."/>
            <person name="Ovreas L."/>
            <person name="Rohde M."/>
            <person name="Galperin M.Y."/>
            <person name="Jogler C."/>
        </authorList>
    </citation>
    <scope>NUCLEOTIDE SEQUENCE [LARGE SCALE GENOMIC DNA]</scope>
    <source>
        <strain evidence="8 9">Pla52o</strain>
    </source>
</reference>
<evidence type="ECO:0000259" key="7">
    <source>
        <dbReference type="PROSITE" id="PS50106"/>
    </source>
</evidence>
<keyword evidence="3 5" id="KW-0378">Hydrolase</keyword>
<comment type="caution">
    <text evidence="8">The sequence shown here is derived from an EMBL/GenBank/DDBJ whole genome shotgun (WGS) entry which is preliminary data.</text>
</comment>
<protein>
    <submittedName>
        <fullName evidence="8">Putative CtpA-like serine protease</fullName>
        <ecNumber evidence="8">3.4.21.-</ecNumber>
    </submittedName>
</protein>
<evidence type="ECO:0000256" key="1">
    <source>
        <dbReference type="ARBA" id="ARBA00009179"/>
    </source>
</evidence>
<evidence type="ECO:0000256" key="2">
    <source>
        <dbReference type="ARBA" id="ARBA00022670"/>
    </source>
</evidence>
<dbReference type="Pfam" id="PF03572">
    <property type="entry name" value="Peptidase_S41"/>
    <property type="match status" value="1"/>
</dbReference>
<feature type="domain" description="PDZ" evidence="7">
    <location>
        <begin position="80"/>
        <end position="160"/>
    </location>
</feature>
<dbReference type="Gene3D" id="3.90.226.10">
    <property type="entry name" value="2-enoyl-CoA Hydratase, Chain A, domain 1"/>
    <property type="match status" value="1"/>
</dbReference>
<dbReference type="SMART" id="SM00228">
    <property type="entry name" value="PDZ"/>
    <property type="match status" value="1"/>
</dbReference>
<keyword evidence="2 5" id="KW-0645">Protease</keyword>
<dbReference type="GO" id="GO:0004175">
    <property type="term" value="F:endopeptidase activity"/>
    <property type="evidence" value="ECO:0007669"/>
    <property type="project" value="TreeGrafter"/>
</dbReference>
<accession>A0A5C6CG29</accession>
<feature type="region of interest" description="Disordered" evidence="6">
    <location>
        <begin position="407"/>
        <end position="462"/>
    </location>
</feature>
<dbReference type="GO" id="GO:0007165">
    <property type="term" value="P:signal transduction"/>
    <property type="evidence" value="ECO:0007669"/>
    <property type="project" value="TreeGrafter"/>
</dbReference>
<feature type="compositionally biased region" description="Basic and acidic residues" evidence="6">
    <location>
        <begin position="468"/>
        <end position="479"/>
    </location>
</feature>
<sequence length="487" mass="53363">MPSRNLNIILLAFCISLLCYLTHRRARPAMMVGDALDLINNHYVDPIDEDTLLIAAMNGMTSILDQNCEYIPIDAYESFQDSLSQEFAGIGIYVEQPEPNQPVRVITPLVGSPALRAGMMPGDEILKIDGQDVAKLSLKEVSGKLKGPIGTVVYVVVRRGEQELALSIDRTTIELESVIGDYRDDDNRWVYRLVDDPSIAYVRLTSFGEKTETELRDVLKKLNNDFRGLILDLRGNSGGLLYAAVDISDMFLDRGRIVSTRIRGGAVYDEFEAKPGTLVSNDKPVAVLVDENSASASEIVAACLQDHQRATVVGNRSYGKGTVQNILPLQYGRSALRLTVARYYRPSGKNIHRGIEAKDEDEWGVRPSEGMTVSVDDETLEKLGNRWRQASYPSLASSMALQLHAEGTPTATGEPDETEKPAADEPVADEPAADETKKSAQTTGSENQPLPPGGLSIDPVLRRAVDAIDTQLTDHKNRDTPWVPAAA</sequence>
<dbReference type="InterPro" id="IPR041489">
    <property type="entry name" value="PDZ_6"/>
</dbReference>
<dbReference type="OrthoDB" id="9812068at2"/>
<evidence type="ECO:0000256" key="3">
    <source>
        <dbReference type="ARBA" id="ARBA00022801"/>
    </source>
</evidence>
<dbReference type="Proteomes" id="UP000316304">
    <property type="component" value="Unassembled WGS sequence"/>
</dbReference>
<evidence type="ECO:0000313" key="9">
    <source>
        <dbReference type="Proteomes" id="UP000316304"/>
    </source>
</evidence>
<dbReference type="GO" id="GO:0030288">
    <property type="term" value="C:outer membrane-bounded periplasmic space"/>
    <property type="evidence" value="ECO:0007669"/>
    <property type="project" value="TreeGrafter"/>
</dbReference>
<dbReference type="GO" id="GO:0006508">
    <property type="term" value="P:proteolysis"/>
    <property type="evidence" value="ECO:0007669"/>
    <property type="project" value="UniProtKB-KW"/>
</dbReference>
<dbReference type="CDD" id="cd07560">
    <property type="entry name" value="Peptidase_S41_CPP"/>
    <property type="match status" value="1"/>
</dbReference>